<keyword evidence="5" id="KW-1185">Reference proteome</keyword>
<dbReference type="InterPro" id="IPR011650">
    <property type="entry name" value="Peptidase_M20_dimer"/>
</dbReference>
<dbReference type="SUPFAM" id="SSF53187">
    <property type="entry name" value="Zn-dependent exopeptidases"/>
    <property type="match status" value="1"/>
</dbReference>
<dbReference type="PANTHER" id="PTHR11014:SF169">
    <property type="entry name" value="CLAN MH, FAMILY M20, PEPTIDASE T-LIKE METALLOPEPTIDASE"/>
    <property type="match status" value="1"/>
</dbReference>
<dbReference type="GO" id="GO:0050118">
    <property type="term" value="F:N-acetyldiaminopimelate deacetylase activity"/>
    <property type="evidence" value="ECO:0007669"/>
    <property type="project" value="UniProtKB-EC"/>
</dbReference>
<feature type="binding site" evidence="2">
    <location>
        <position position="135"/>
    </location>
    <ligand>
        <name>Mn(2+)</name>
        <dbReference type="ChEBI" id="CHEBI:29035"/>
        <label>2</label>
    </ligand>
</feature>
<dbReference type="EC" id="3.5.1.47" evidence="4"/>
<dbReference type="Gene3D" id="3.40.630.10">
    <property type="entry name" value="Zn peptidases"/>
    <property type="match status" value="1"/>
</dbReference>
<evidence type="ECO:0000256" key="1">
    <source>
        <dbReference type="ARBA" id="ARBA00022801"/>
    </source>
</evidence>
<dbReference type="Pfam" id="PF01546">
    <property type="entry name" value="Peptidase_M20"/>
    <property type="match status" value="1"/>
</dbReference>
<dbReference type="PANTHER" id="PTHR11014">
    <property type="entry name" value="PEPTIDASE M20 FAMILY MEMBER"/>
    <property type="match status" value="1"/>
</dbReference>
<dbReference type="OrthoDB" id="9777385at2"/>
<accession>A0A095X2I2</accession>
<feature type="binding site" evidence="2">
    <location>
        <position position="360"/>
    </location>
    <ligand>
        <name>Mn(2+)</name>
        <dbReference type="ChEBI" id="CHEBI:29035"/>
        <label>2</label>
    </ligand>
</feature>
<dbReference type="PATRIC" id="fig|1265313.6.peg.266"/>
<organism evidence="4 5">
    <name type="scientific">Pseudohaliea rubra DSM 19751</name>
    <dbReference type="NCBI Taxonomy" id="1265313"/>
    <lineage>
        <taxon>Bacteria</taxon>
        <taxon>Pseudomonadati</taxon>
        <taxon>Pseudomonadota</taxon>
        <taxon>Gammaproteobacteria</taxon>
        <taxon>Cellvibrionales</taxon>
        <taxon>Halieaceae</taxon>
        <taxon>Pseudohaliea</taxon>
    </lineage>
</organism>
<dbReference type="NCBIfam" id="NF038260">
    <property type="entry name" value="ectoine_DoeB_2"/>
    <property type="match status" value="1"/>
</dbReference>
<dbReference type="STRING" id="1265313.HRUBRA_00266"/>
<dbReference type="AlphaFoldDB" id="A0A095X2I2"/>
<dbReference type="InterPro" id="IPR036264">
    <property type="entry name" value="Bact_exopeptidase_dim_dom"/>
</dbReference>
<dbReference type="InterPro" id="IPR017439">
    <property type="entry name" value="Amidohydrolase"/>
</dbReference>
<dbReference type="Gene3D" id="3.30.70.360">
    <property type="match status" value="1"/>
</dbReference>
<dbReference type="PIRSF" id="PIRSF005962">
    <property type="entry name" value="Pept_M20D_amidohydro"/>
    <property type="match status" value="1"/>
</dbReference>
<protein>
    <submittedName>
        <fullName evidence="4">N-acetyl-L,L-diaminopimelate deacetylase</fullName>
        <ecNumber evidence="4">3.5.1.47</ecNumber>
    </submittedName>
</protein>
<dbReference type="GO" id="GO:0046872">
    <property type="term" value="F:metal ion binding"/>
    <property type="evidence" value="ECO:0007669"/>
    <property type="project" value="UniProtKB-KW"/>
</dbReference>
<dbReference type="Proteomes" id="UP000029640">
    <property type="component" value="Unassembled WGS sequence"/>
</dbReference>
<name>A0A095X2I2_9GAMM</name>
<evidence type="ECO:0000313" key="4">
    <source>
        <dbReference type="EMBL" id="KGE05064.1"/>
    </source>
</evidence>
<feature type="binding site" evidence="2">
    <location>
        <position position="99"/>
    </location>
    <ligand>
        <name>Mn(2+)</name>
        <dbReference type="ChEBI" id="CHEBI:29035"/>
        <label>2</label>
    </ligand>
</feature>
<keyword evidence="2" id="KW-0479">Metal-binding</keyword>
<comment type="caution">
    <text evidence="4">The sequence shown here is derived from an EMBL/GenBank/DDBJ whole genome shotgun (WGS) entry which is preliminary data.</text>
</comment>
<dbReference type="eggNOG" id="COG1473">
    <property type="taxonomic scope" value="Bacteria"/>
</dbReference>
<feature type="domain" description="Peptidase M20 dimerisation" evidence="3">
    <location>
        <begin position="179"/>
        <end position="277"/>
    </location>
</feature>
<feature type="binding site" evidence="2">
    <location>
        <position position="159"/>
    </location>
    <ligand>
        <name>Mn(2+)</name>
        <dbReference type="ChEBI" id="CHEBI:29035"/>
        <label>2</label>
    </ligand>
</feature>
<comment type="cofactor">
    <cofactor evidence="2">
        <name>Mn(2+)</name>
        <dbReference type="ChEBI" id="CHEBI:29035"/>
    </cofactor>
    <text evidence="2">The Mn(2+) ion enhances activity.</text>
</comment>
<evidence type="ECO:0000259" key="3">
    <source>
        <dbReference type="Pfam" id="PF07687"/>
    </source>
</evidence>
<gene>
    <name evidence="4" type="ORF">HRUBRA_00266</name>
</gene>
<dbReference type="SUPFAM" id="SSF55031">
    <property type="entry name" value="Bacterial exopeptidase dimerisation domain"/>
    <property type="match status" value="1"/>
</dbReference>
<keyword evidence="1 4" id="KW-0378">Hydrolase</keyword>
<keyword evidence="2" id="KW-0464">Manganese</keyword>
<dbReference type="EMBL" id="AUVB01000012">
    <property type="protein sequence ID" value="KGE05064.1"/>
    <property type="molecule type" value="Genomic_DNA"/>
</dbReference>
<evidence type="ECO:0000256" key="2">
    <source>
        <dbReference type="PIRSR" id="PIRSR005962-1"/>
    </source>
</evidence>
<proteinExistence type="predicted"/>
<dbReference type="Pfam" id="PF07687">
    <property type="entry name" value="M20_dimer"/>
    <property type="match status" value="1"/>
</dbReference>
<feature type="binding site" evidence="2">
    <location>
        <position position="101"/>
    </location>
    <ligand>
        <name>Mn(2+)</name>
        <dbReference type="ChEBI" id="CHEBI:29035"/>
        <label>2</label>
    </ligand>
</feature>
<dbReference type="HOGENOM" id="CLU_023257_1_1_6"/>
<dbReference type="InterPro" id="IPR002933">
    <property type="entry name" value="Peptidase_M20"/>
</dbReference>
<reference evidence="4 5" key="1">
    <citation type="journal article" date="2014" name="Genome Announc.">
        <title>Genome Sequence of Gammaproteobacterial Pseudohaliea rubra Type Strain DSM 19751, Isolated from Coastal Seawater of the Mediterranean Sea.</title>
        <authorList>
            <person name="Spring S."/>
            <person name="Fiebig A."/>
            <person name="Riedel T."/>
            <person name="Goker M."/>
            <person name="Klenk H.P."/>
        </authorList>
    </citation>
    <scope>NUCLEOTIDE SEQUENCE [LARGE SCALE GENOMIC DNA]</scope>
    <source>
        <strain evidence="4 5">DSM 19751</strain>
    </source>
</reference>
<evidence type="ECO:0000313" key="5">
    <source>
        <dbReference type="Proteomes" id="UP000029640"/>
    </source>
</evidence>
<sequence>MSAASWDSAVARAIELRRVLHAEPELTWAEHDTAARVRAILDDLGLAWRPCAETGTVATLAPDAPGRHLALRADLDALPITEQTALPWHSRRDGCMHACGHDGHTATLVAAALWLARVQGELPGPVTLLFQPAEEGGHGARRMIADGALDDVDAVFGWHNWPAIPFGQAACPDGVVMAGNGTYRLTLRGAGGHASQPELCRDPVLASAAVVQALQQVVSRRLPAQAATVLSVTSIDARSTPTVIPDNAVIEGSFRIADDRDRARLGELMTEIASGTAAGYGVGCEVELFPRYGPTVNHAREAACYRGALAAEFGPGVFSGDTRLPIMASEDFSYYLRERPGAFALVGAGGEESCHQVPCHSARYDFNDALIAPMARVYARLVGAPLPGAMPPQDDNAKTEERQ</sequence>
<dbReference type="NCBIfam" id="TIGR01891">
    <property type="entry name" value="amidohydrolases"/>
    <property type="match status" value="1"/>
</dbReference>